<keyword evidence="2 7" id="KW-0813">Transport</keyword>
<dbReference type="PANTHER" id="PTHR30151:SF38">
    <property type="entry name" value="ALIPHATIC SULFONATES TRANSPORT PERMEASE PROTEIN SSUC-RELATED"/>
    <property type="match status" value="1"/>
</dbReference>
<proteinExistence type="inferred from homology"/>
<protein>
    <submittedName>
        <fullName evidence="9">Sulfonate ABC transporter</fullName>
    </submittedName>
</protein>
<evidence type="ECO:0000256" key="7">
    <source>
        <dbReference type="RuleBase" id="RU363032"/>
    </source>
</evidence>
<gene>
    <name evidence="9" type="ORF">QR79_08225</name>
</gene>
<feature type="transmembrane region" description="Helical" evidence="7">
    <location>
        <begin position="38"/>
        <end position="65"/>
    </location>
</feature>
<keyword evidence="6 7" id="KW-0472">Membrane</keyword>
<accession>A0ABR5HFH5</accession>
<feature type="transmembrane region" description="Helical" evidence="7">
    <location>
        <begin position="223"/>
        <end position="244"/>
    </location>
</feature>
<feature type="transmembrane region" description="Helical" evidence="7">
    <location>
        <begin position="250"/>
        <end position="274"/>
    </location>
</feature>
<dbReference type="Gene3D" id="1.10.3720.10">
    <property type="entry name" value="MetI-like"/>
    <property type="match status" value="1"/>
</dbReference>
<keyword evidence="5 7" id="KW-1133">Transmembrane helix</keyword>
<feature type="domain" description="ABC transmembrane type-1" evidence="8">
    <location>
        <begin position="89"/>
        <end position="274"/>
    </location>
</feature>
<dbReference type="Pfam" id="PF00528">
    <property type="entry name" value="BPD_transp_1"/>
    <property type="match status" value="1"/>
</dbReference>
<evidence type="ECO:0000313" key="10">
    <source>
        <dbReference type="Proteomes" id="UP000036471"/>
    </source>
</evidence>
<sequence length="288" mass="30567">MAPARAGRKAAVVTAPVTAIAWPARGLAASLHRRVHRHLASIALGLVVPLGLLVAWAAAAASGWLPEQILPAPRIVAETLVEMVRSGELAQHAGISGLRVLAGFSLGAGLGLLLGAAMGLSRRVEDTVQPLFTALAQVPTLGWIPLLMLFLGIGETLKIVVIAKAALVPVTLNTASGIRAIPEGYREVARAYRFTRVQTLRRLILPASVPPVFTGIRYGLTKAWTALVAVELLASAEGLGYLLVWGRQMFWLDTMIVAMALIGLVGVAMDAGLARIEARLQLWRIDAR</sequence>
<evidence type="ECO:0000256" key="5">
    <source>
        <dbReference type="ARBA" id="ARBA00022989"/>
    </source>
</evidence>
<dbReference type="CDD" id="cd06261">
    <property type="entry name" value="TM_PBP2"/>
    <property type="match status" value="1"/>
</dbReference>
<evidence type="ECO:0000256" key="6">
    <source>
        <dbReference type="ARBA" id="ARBA00023136"/>
    </source>
</evidence>
<comment type="similarity">
    <text evidence="7">Belongs to the binding-protein-dependent transport system permease family.</text>
</comment>
<feature type="transmembrane region" description="Helical" evidence="7">
    <location>
        <begin position="100"/>
        <end position="120"/>
    </location>
</feature>
<organism evidence="9 10">
    <name type="scientific">Methylobacterium indicum</name>
    <dbReference type="NCBI Taxonomy" id="1775910"/>
    <lineage>
        <taxon>Bacteria</taxon>
        <taxon>Pseudomonadati</taxon>
        <taxon>Pseudomonadota</taxon>
        <taxon>Alphaproteobacteria</taxon>
        <taxon>Hyphomicrobiales</taxon>
        <taxon>Methylobacteriaceae</taxon>
        <taxon>Methylobacterium</taxon>
    </lineage>
</organism>
<dbReference type="Proteomes" id="UP000036471">
    <property type="component" value="Unassembled WGS sequence"/>
</dbReference>
<keyword evidence="10" id="KW-1185">Reference proteome</keyword>
<name>A0ABR5HFH5_9HYPH</name>
<evidence type="ECO:0000256" key="2">
    <source>
        <dbReference type="ARBA" id="ARBA00022448"/>
    </source>
</evidence>
<comment type="caution">
    <text evidence="9">The sequence shown here is derived from an EMBL/GenBank/DDBJ whole genome shotgun (WGS) entry which is preliminary data.</text>
</comment>
<dbReference type="PROSITE" id="PS50928">
    <property type="entry name" value="ABC_TM1"/>
    <property type="match status" value="1"/>
</dbReference>
<feature type="transmembrane region" description="Helical" evidence="7">
    <location>
        <begin position="132"/>
        <end position="154"/>
    </location>
</feature>
<evidence type="ECO:0000256" key="3">
    <source>
        <dbReference type="ARBA" id="ARBA00022475"/>
    </source>
</evidence>
<evidence type="ECO:0000256" key="4">
    <source>
        <dbReference type="ARBA" id="ARBA00022692"/>
    </source>
</evidence>
<evidence type="ECO:0000313" key="9">
    <source>
        <dbReference type="EMBL" id="KMO25302.1"/>
    </source>
</evidence>
<keyword evidence="4 7" id="KW-0812">Transmembrane</keyword>
<comment type="subcellular location">
    <subcellularLocation>
        <location evidence="1 7">Cell membrane</location>
        <topology evidence="1 7">Multi-pass membrane protein</topology>
    </subcellularLocation>
</comment>
<dbReference type="EMBL" id="JTHG01000058">
    <property type="protein sequence ID" value="KMO25302.1"/>
    <property type="molecule type" value="Genomic_DNA"/>
</dbReference>
<dbReference type="PANTHER" id="PTHR30151">
    <property type="entry name" value="ALKANE SULFONATE ABC TRANSPORTER-RELATED, MEMBRANE SUBUNIT"/>
    <property type="match status" value="1"/>
</dbReference>
<dbReference type="InterPro" id="IPR035906">
    <property type="entry name" value="MetI-like_sf"/>
</dbReference>
<evidence type="ECO:0000256" key="1">
    <source>
        <dbReference type="ARBA" id="ARBA00004651"/>
    </source>
</evidence>
<keyword evidence="3" id="KW-1003">Cell membrane</keyword>
<dbReference type="InterPro" id="IPR000515">
    <property type="entry name" value="MetI-like"/>
</dbReference>
<reference evidence="9 10" key="1">
    <citation type="submission" date="2014-11" db="EMBL/GenBank/DDBJ databases">
        <title>Comparative genomics of Methylobacterium species.</title>
        <authorList>
            <person name="Chaudhry V."/>
            <person name="Patil P.B."/>
        </authorList>
    </citation>
    <scope>NUCLEOTIDE SEQUENCE [LARGE SCALE GENOMIC DNA]</scope>
    <source>
        <strain evidence="9 10">SE3.6</strain>
    </source>
</reference>
<dbReference type="SUPFAM" id="SSF161098">
    <property type="entry name" value="MetI-like"/>
    <property type="match status" value="1"/>
</dbReference>
<evidence type="ECO:0000259" key="8">
    <source>
        <dbReference type="PROSITE" id="PS50928"/>
    </source>
</evidence>